<dbReference type="Pfam" id="PF00156">
    <property type="entry name" value="Pribosyltran"/>
    <property type="match status" value="1"/>
</dbReference>
<evidence type="ECO:0000313" key="4">
    <source>
        <dbReference type="Proteomes" id="UP001060039"/>
    </source>
</evidence>
<evidence type="ECO:0000256" key="1">
    <source>
        <dbReference type="ARBA" id="ARBA00008007"/>
    </source>
</evidence>
<gene>
    <name evidence="3" type="ORF">NNL39_08230</name>
</gene>
<organism evidence="3 4">
    <name type="scientific">Microcella humidisoli</name>
    <dbReference type="NCBI Taxonomy" id="2963406"/>
    <lineage>
        <taxon>Bacteria</taxon>
        <taxon>Bacillati</taxon>
        <taxon>Actinomycetota</taxon>
        <taxon>Actinomycetes</taxon>
        <taxon>Micrococcales</taxon>
        <taxon>Microbacteriaceae</taxon>
        <taxon>Microcella</taxon>
    </lineage>
</organism>
<dbReference type="CDD" id="cd06223">
    <property type="entry name" value="PRTases_typeI"/>
    <property type="match status" value="1"/>
</dbReference>
<dbReference type="Gene3D" id="3.40.50.2020">
    <property type="match status" value="1"/>
</dbReference>
<dbReference type="EMBL" id="CP101497">
    <property type="protein sequence ID" value="UTT61672.1"/>
    <property type="molecule type" value="Genomic_DNA"/>
</dbReference>
<dbReference type="RefSeq" id="WP_255158758.1">
    <property type="nucleotide sequence ID" value="NZ_CP101497.1"/>
</dbReference>
<sequence>MVDTRSLIGAALAEAWALIAPVYCAGCGAPDRALCAACAPALRSRLRCAPLESSSRSALPVGPPVLAPLTVVAALPYAGVVRATLLGLKHEGRTELARSLAAPLRDAVTAAWSGSGAELLVPVPGSRAGAARRGFAPVALIARRAGLAVVPALRAASSASEQKGLSLDERLAIDEGRWRASDRVQGRRVLLVDDVVTSGATLRAAARALRAAGAEVAGAAAIAATPRRRGVSSIPWRFMADDD</sequence>
<dbReference type="InterPro" id="IPR051910">
    <property type="entry name" value="ComF/GntX_DNA_util-trans"/>
</dbReference>
<feature type="domain" description="Phosphoribosyltransferase" evidence="2">
    <location>
        <begin position="129"/>
        <end position="239"/>
    </location>
</feature>
<dbReference type="Proteomes" id="UP001060039">
    <property type="component" value="Chromosome"/>
</dbReference>
<protein>
    <submittedName>
        <fullName evidence="3">ComF family protein</fullName>
    </submittedName>
</protein>
<reference evidence="3" key="1">
    <citation type="submission" date="2022-07" db="EMBL/GenBank/DDBJ databases">
        <title>Taxonomic analysis of Microcella humidisoli nov. sp., isolated from riverside soil.</title>
        <authorList>
            <person name="Molina K.M."/>
            <person name="Kim S.B."/>
        </authorList>
    </citation>
    <scope>NUCLEOTIDE SEQUENCE</scope>
    <source>
        <strain evidence="3">MMS21-STM10</strain>
    </source>
</reference>
<evidence type="ECO:0000313" key="3">
    <source>
        <dbReference type="EMBL" id="UTT61672.1"/>
    </source>
</evidence>
<dbReference type="PANTHER" id="PTHR47505:SF1">
    <property type="entry name" value="DNA UTILIZATION PROTEIN YHGH"/>
    <property type="match status" value="1"/>
</dbReference>
<evidence type="ECO:0000259" key="2">
    <source>
        <dbReference type="Pfam" id="PF00156"/>
    </source>
</evidence>
<accession>A0ABY5FU83</accession>
<dbReference type="InterPro" id="IPR000836">
    <property type="entry name" value="PRTase_dom"/>
</dbReference>
<dbReference type="InterPro" id="IPR029057">
    <property type="entry name" value="PRTase-like"/>
</dbReference>
<dbReference type="PANTHER" id="PTHR47505">
    <property type="entry name" value="DNA UTILIZATION PROTEIN YHGH"/>
    <property type="match status" value="1"/>
</dbReference>
<keyword evidence="4" id="KW-1185">Reference proteome</keyword>
<name>A0ABY5FU83_9MICO</name>
<comment type="similarity">
    <text evidence="1">Belongs to the ComF/GntX family.</text>
</comment>
<proteinExistence type="inferred from homology"/>
<dbReference type="SUPFAM" id="SSF53271">
    <property type="entry name" value="PRTase-like"/>
    <property type="match status" value="1"/>
</dbReference>